<accession>X1DK31</accession>
<name>X1DK31_9ZZZZ</name>
<dbReference type="EMBL" id="BART01038310">
    <property type="protein sequence ID" value="GAH05374.1"/>
    <property type="molecule type" value="Genomic_DNA"/>
</dbReference>
<dbReference type="AlphaFoldDB" id="X1DK31"/>
<evidence type="ECO:0000313" key="1">
    <source>
        <dbReference type="EMBL" id="GAH05374.1"/>
    </source>
</evidence>
<sequence length="72" mass="8150">MAWTAPRDWTDEELINAAIMNPHIRDNQKYLKGKDGVVTIESGLIIDNTDGDEYFQLPSPITVRELAVLRPP</sequence>
<comment type="caution">
    <text evidence="1">The sequence shown here is derived from an EMBL/GenBank/DDBJ whole genome shotgun (WGS) entry which is preliminary data.</text>
</comment>
<proteinExistence type="predicted"/>
<protein>
    <submittedName>
        <fullName evidence="1">Uncharacterized protein</fullName>
    </submittedName>
</protein>
<gene>
    <name evidence="1" type="ORF">S01H4_63614</name>
</gene>
<reference evidence="1" key="1">
    <citation type="journal article" date="2014" name="Front. Microbiol.">
        <title>High frequency of phylogenetically diverse reductive dehalogenase-homologous genes in deep subseafloor sedimentary metagenomes.</title>
        <authorList>
            <person name="Kawai M."/>
            <person name="Futagami T."/>
            <person name="Toyoda A."/>
            <person name="Takaki Y."/>
            <person name="Nishi S."/>
            <person name="Hori S."/>
            <person name="Arai W."/>
            <person name="Tsubouchi T."/>
            <person name="Morono Y."/>
            <person name="Uchiyama I."/>
            <person name="Ito T."/>
            <person name="Fujiyama A."/>
            <person name="Inagaki F."/>
            <person name="Takami H."/>
        </authorList>
    </citation>
    <scope>NUCLEOTIDE SEQUENCE</scope>
    <source>
        <strain evidence="1">Expedition CK06-06</strain>
    </source>
</reference>
<organism evidence="1">
    <name type="scientific">marine sediment metagenome</name>
    <dbReference type="NCBI Taxonomy" id="412755"/>
    <lineage>
        <taxon>unclassified sequences</taxon>
        <taxon>metagenomes</taxon>
        <taxon>ecological metagenomes</taxon>
    </lineage>
</organism>